<accession>V6SA80</accession>
<organism evidence="9 10">
    <name type="scientific">Flavobacterium enshiense DK69</name>
    <dbReference type="NCBI Taxonomy" id="1107311"/>
    <lineage>
        <taxon>Bacteria</taxon>
        <taxon>Pseudomonadati</taxon>
        <taxon>Bacteroidota</taxon>
        <taxon>Flavobacteriia</taxon>
        <taxon>Flavobacteriales</taxon>
        <taxon>Flavobacteriaceae</taxon>
        <taxon>Flavobacterium</taxon>
    </lineage>
</organism>
<evidence type="ECO:0000256" key="1">
    <source>
        <dbReference type="ARBA" id="ARBA00001974"/>
    </source>
</evidence>
<dbReference type="EMBL" id="JRLZ01000004">
    <property type="protein sequence ID" value="KGO96419.1"/>
    <property type="molecule type" value="Genomic_DNA"/>
</dbReference>
<dbReference type="Gene3D" id="3.30.9.10">
    <property type="entry name" value="D-Amino Acid Oxidase, subunit A, domain 2"/>
    <property type="match status" value="1"/>
</dbReference>
<dbReference type="SUPFAM" id="SSF54373">
    <property type="entry name" value="FAD-linked reductases, C-terminal domain"/>
    <property type="match status" value="1"/>
</dbReference>
<dbReference type="OrthoDB" id="9766796at2"/>
<evidence type="ECO:0000259" key="7">
    <source>
        <dbReference type="Pfam" id="PF01266"/>
    </source>
</evidence>
<dbReference type="GO" id="GO:0004368">
    <property type="term" value="F:glycerol-3-phosphate dehydrogenase (quinone) activity"/>
    <property type="evidence" value="ECO:0007669"/>
    <property type="project" value="InterPro"/>
</dbReference>
<evidence type="ECO:0000256" key="4">
    <source>
        <dbReference type="ARBA" id="ARBA00022798"/>
    </source>
</evidence>
<dbReference type="Pfam" id="PF16901">
    <property type="entry name" value="DAO_C"/>
    <property type="match status" value="1"/>
</dbReference>
<dbReference type="InterPro" id="IPR000447">
    <property type="entry name" value="G3P_DH_FAD-dep"/>
</dbReference>
<gene>
    <name evidence="9" type="ORF">Q767_05800</name>
</gene>
<dbReference type="Gene3D" id="3.50.50.60">
    <property type="entry name" value="FAD/NAD(P)-binding domain"/>
    <property type="match status" value="1"/>
</dbReference>
<evidence type="ECO:0000256" key="6">
    <source>
        <dbReference type="ARBA" id="ARBA00023002"/>
    </source>
</evidence>
<comment type="cofactor">
    <cofactor evidence="1">
        <name>FAD</name>
        <dbReference type="ChEBI" id="CHEBI:57692"/>
    </cofactor>
</comment>
<dbReference type="PATRIC" id="fig|1107311.3.peg.1480"/>
<name>V6SA80_9FLAO</name>
<sequence length="522" mass="58232">MKREEQLTQLKKTSEWDVIIIGGGASGLGIALDAASRGYKTVLVEAVDFAKGTSSRSTKLAHGGIRYLEQLDIALIREALKERELMLKNAGHLVKSQAFVIPVYSRLNGYYFSTGLKIYDLLAGSTCFGSSQSISKEKTIELLPTIAQEGLQGGILYHDGQFDDALYAINLARTAIENGACLLNYAKAVNILKNDENKISGIIIEDQETGEKYDLKGKAVINATGVFTNDIMSLDSSRNRKFVIPSQGIHLVFDKSFLPSENALLIPKTRDGRVLFMVPWHDKLIVGTTDTPVDEPSLEPKPLETEINFILETAQIFLSKKPQRSDVLSVFVGLRPLALPKKEGQDPKEISRNHQIIVSDSGLISVIGGKWTTYRKIAEDVVDKVIEIHYLPKAECKTRSIAIHGHTTVTESERKNHLSVYGTDISELLKLQENEPELKEKLHPNYPYTLSEVVWAIRNEMARTVEDILARRLRLLFLDAQAAIECAEKVASLLSKELSQNSDWEQKQIADFRKVSQGYLLH</sequence>
<evidence type="ECO:0000256" key="3">
    <source>
        <dbReference type="ARBA" id="ARBA00022630"/>
    </source>
</evidence>
<dbReference type="STRING" id="1107311.Q767_05800"/>
<comment type="similarity">
    <text evidence="2">Belongs to the FAD-dependent glycerol-3-phosphate dehydrogenase family.</text>
</comment>
<comment type="caution">
    <text evidence="9">The sequence shown here is derived from an EMBL/GenBank/DDBJ whole genome shotgun (WGS) entry which is preliminary data.</text>
</comment>
<evidence type="ECO:0000259" key="8">
    <source>
        <dbReference type="Pfam" id="PF16901"/>
    </source>
</evidence>
<keyword evidence="10" id="KW-1185">Reference proteome</keyword>
<evidence type="ECO:0000313" key="10">
    <source>
        <dbReference type="Proteomes" id="UP000030149"/>
    </source>
</evidence>
<dbReference type="InterPro" id="IPR036188">
    <property type="entry name" value="FAD/NAD-bd_sf"/>
</dbReference>
<dbReference type="Gene3D" id="1.10.8.870">
    <property type="entry name" value="Alpha-glycerophosphate oxidase, cap domain"/>
    <property type="match status" value="1"/>
</dbReference>
<dbReference type="Pfam" id="PF01266">
    <property type="entry name" value="DAO"/>
    <property type="match status" value="1"/>
</dbReference>
<feature type="domain" description="FAD dependent oxidoreductase" evidence="7">
    <location>
        <begin position="17"/>
        <end position="374"/>
    </location>
</feature>
<dbReference type="PRINTS" id="PR01001">
    <property type="entry name" value="FADG3PDH"/>
</dbReference>
<evidence type="ECO:0000313" key="9">
    <source>
        <dbReference type="EMBL" id="KGO96419.1"/>
    </source>
</evidence>
<dbReference type="PANTHER" id="PTHR11985">
    <property type="entry name" value="GLYCEROL-3-PHOSPHATE DEHYDROGENASE"/>
    <property type="match status" value="1"/>
</dbReference>
<keyword evidence="6" id="KW-0560">Oxidoreductase</keyword>
<dbReference type="PANTHER" id="PTHR11985:SF35">
    <property type="entry name" value="ANAEROBIC GLYCEROL-3-PHOSPHATE DEHYDROGENASE SUBUNIT A"/>
    <property type="match status" value="1"/>
</dbReference>
<dbReference type="Proteomes" id="UP000030149">
    <property type="component" value="Unassembled WGS sequence"/>
</dbReference>
<reference evidence="9 10" key="2">
    <citation type="journal article" date="2015" name="Stand. Genomic Sci.">
        <title>High quality draft genomic sequence of Flavobacterium enshiense DK69(T) and comparison among Flavobacterium genomes.</title>
        <authorList>
            <person name="Zeng Z."/>
            <person name="Chen C."/>
            <person name="Du H."/>
            <person name="Wang G."/>
            <person name="Li M."/>
        </authorList>
    </citation>
    <scope>NUCLEOTIDE SEQUENCE [LARGE SCALE GENOMIC DNA]</scope>
    <source>
        <strain evidence="9 10">DK69</strain>
    </source>
</reference>
<keyword evidence="4" id="KW-0319">Glycerol metabolism</keyword>
<feature type="domain" description="Alpha-glycerophosphate oxidase C-terminal" evidence="8">
    <location>
        <begin position="399"/>
        <end position="500"/>
    </location>
</feature>
<keyword evidence="5" id="KW-0274">FAD</keyword>
<dbReference type="GO" id="GO:0046168">
    <property type="term" value="P:glycerol-3-phosphate catabolic process"/>
    <property type="evidence" value="ECO:0007669"/>
    <property type="project" value="TreeGrafter"/>
</dbReference>
<dbReference type="SUPFAM" id="SSF51905">
    <property type="entry name" value="FAD/NAD(P)-binding domain"/>
    <property type="match status" value="1"/>
</dbReference>
<dbReference type="InterPro" id="IPR006076">
    <property type="entry name" value="FAD-dep_OxRdtase"/>
</dbReference>
<keyword evidence="3" id="KW-0285">Flavoprotein</keyword>
<protein>
    <submittedName>
        <fullName evidence="9">FAD-dependent oxidoreductase</fullName>
    </submittedName>
</protein>
<proteinExistence type="inferred from homology"/>
<dbReference type="RefSeq" id="WP_023573508.1">
    <property type="nucleotide sequence ID" value="NZ_AVCS01000009.1"/>
</dbReference>
<dbReference type="AlphaFoldDB" id="V6SA80"/>
<dbReference type="InterPro" id="IPR038299">
    <property type="entry name" value="DAO_C_sf"/>
</dbReference>
<dbReference type="InterPro" id="IPR031656">
    <property type="entry name" value="DAO_C"/>
</dbReference>
<reference evidence="10" key="1">
    <citation type="submission" date="2013-09" db="EMBL/GenBank/DDBJ databases">
        <authorList>
            <person name="Zeng Z."/>
            <person name="Chen C."/>
        </authorList>
    </citation>
    <scope>NUCLEOTIDE SEQUENCE [LARGE SCALE GENOMIC DNA]</scope>
    <source>
        <strain evidence="10">DK69</strain>
    </source>
</reference>
<evidence type="ECO:0000256" key="5">
    <source>
        <dbReference type="ARBA" id="ARBA00022827"/>
    </source>
</evidence>
<evidence type="ECO:0000256" key="2">
    <source>
        <dbReference type="ARBA" id="ARBA00007330"/>
    </source>
</evidence>
<dbReference type="GO" id="GO:0006071">
    <property type="term" value="P:glycerol metabolic process"/>
    <property type="evidence" value="ECO:0007669"/>
    <property type="project" value="UniProtKB-KW"/>
</dbReference>
<dbReference type="eggNOG" id="COG0578">
    <property type="taxonomic scope" value="Bacteria"/>
</dbReference>
<dbReference type="PROSITE" id="PS00978">
    <property type="entry name" value="FAD_G3PDH_2"/>
    <property type="match status" value="1"/>
</dbReference>